<dbReference type="AlphaFoldDB" id="A0A833ZW58"/>
<evidence type="ECO:0000313" key="2">
    <source>
        <dbReference type="Proteomes" id="UP000664940"/>
    </source>
</evidence>
<proteinExistence type="predicted"/>
<gene>
    <name evidence="1" type="ORF">HJG60_011159</name>
</gene>
<name>A0A833ZW58_9CHIR</name>
<reference evidence="1 2" key="1">
    <citation type="journal article" date="2020" name="Nature">
        <title>Six reference-quality genomes reveal evolution of bat adaptations.</title>
        <authorList>
            <person name="Jebb D."/>
            <person name="Huang Z."/>
            <person name="Pippel M."/>
            <person name="Hughes G.M."/>
            <person name="Lavrichenko K."/>
            <person name="Devanna P."/>
            <person name="Winkler S."/>
            <person name="Jermiin L.S."/>
            <person name="Skirmuntt E.C."/>
            <person name="Katzourakis A."/>
            <person name="Burkitt-Gray L."/>
            <person name="Ray D.A."/>
            <person name="Sullivan K.A.M."/>
            <person name="Roscito J.G."/>
            <person name="Kirilenko B.M."/>
            <person name="Davalos L.M."/>
            <person name="Corthals A.P."/>
            <person name="Power M.L."/>
            <person name="Jones G."/>
            <person name="Ransome R.D."/>
            <person name="Dechmann D.K.N."/>
            <person name="Locatelli A.G."/>
            <person name="Puechmaille S.J."/>
            <person name="Fedrigo O."/>
            <person name="Jarvis E.D."/>
            <person name="Hiller M."/>
            <person name="Vernes S.C."/>
            <person name="Myers E.W."/>
            <person name="Teeling E.C."/>
        </authorList>
    </citation>
    <scope>NUCLEOTIDE SEQUENCE [LARGE SCALE GENOMIC DNA]</scope>
    <source>
        <strain evidence="1">Bat1K_MPI-CBG_1</strain>
    </source>
</reference>
<dbReference type="EMBL" id="JABVXQ010000006">
    <property type="protein sequence ID" value="KAF6104112.1"/>
    <property type="molecule type" value="Genomic_DNA"/>
</dbReference>
<protein>
    <submittedName>
        <fullName evidence="1">Uncharacterized protein</fullName>
    </submittedName>
</protein>
<evidence type="ECO:0000313" key="1">
    <source>
        <dbReference type="EMBL" id="KAF6104112.1"/>
    </source>
</evidence>
<accession>A0A833ZW58</accession>
<sequence length="128" mass="14139">MALPCLYKSQPSGTIKASDTVRKLNHKFKINLNSKFSCFFFLFFIPFKNLKIFYCCSSTVVSIFTLPCPPPHPSPSLTLEPTSLGLCPCVLCTRSLMAILLLSLSTLLSGNCQFVLYFNVSGCILLAD</sequence>
<organism evidence="1 2">
    <name type="scientific">Phyllostomus discolor</name>
    <name type="common">pale spear-nosed bat</name>
    <dbReference type="NCBI Taxonomy" id="89673"/>
    <lineage>
        <taxon>Eukaryota</taxon>
        <taxon>Metazoa</taxon>
        <taxon>Chordata</taxon>
        <taxon>Craniata</taxon>
        <taxon>Vertebrata</taxon>
        <taxon>Euteleostomi</taxon>
        <taxon>Mammalia</taxon>
        <taxon>Eutheria</taxon>
        <taxon>Laurasiatheria</taxon>
        <taxon>Chiroptera</taxon>
        <taxon>Yangochiroptera</taxon>
        <taxon>Phyllostomidae</taxon>
        <taxon>Phyllostominae</taxon>
        <taxon>Phyllostomus</taxon>
    </lineage>
</organism>
<comment type="caution">
    <text evidence="1">The sequence shown here is derived from an EMBL/GenBank/DDBJ whole genome shotgun (WGS) entry which is preliminary data.</text>
</comment>
<dbReference type="Proteomes" id="UP000664940">
    <property type="component" value="Unassembled WGS sequence"/>
</dbReference>